<dbReference type="RefSeq" id="XP_051864553.1">
    <property type="nucleotide sequence ID" value="XM_052008593.1"/>
</dbReference>
<feature type="domain" description="Calpain catalytic" evidence="15">
    <location>
        <begin position="1065"/>
        <end position="1373"/>
    </location>
</feature>
<name>A0A9C6WIK4_DROAB</name>
<evidence type="ECO:0000256" key="7">
    <source>
        <dbReference type="ARBA" id="ARBA00022801"/>
    </source>
</evidence>
<dbReference type="PANTHER" id="PTHR10183">
    <property type="entry name" value="CALPAIN"/>
    <property type="match status" value="1"/>
</dbReference>
<keyword evidence="2" id="KW-0597">Phosphoprotein</keyword>
<keyword evidence="6 12" id="KW-0863">Zinc-finger</keyword>
<keyword evidence="8 11" id="KW-0788">Thiol protease</keyword>
<feature type="region of interest" description="Disordered" evidence="13">
    <location>
        <begin position="607"/>
        <end position="629"/>
    </location>
</feature>
<dbReference type="SMART" id="SM00547">
    <property type="entry name" value="ZnF_RBZ"/>
    <property type="match status" value="5"/>
</dbReference>
<dbReference type="GeneID" id="117568613"/>
<evidence type="ECO:0000256" key="1">
    <source>
        <dbReference type="ARBA" id="ARBA00007623"/>
    </source>
</evidence>
<feature type="compositionally biased region" description="Basic residues" evidence="13">
    <location>
        <begin position="283"/>
        <end position="292"/>
    </location>
</feature>
<keyword evidence="5" id="KW-0677">Repeat</keyword>
<keyword evidence="9" id="KW-0862">Zinc</keyword>
<dbReference type="Pfam" id="PF00648">
    <property type="entry name" value="Peptidase_C2"/>
    <property type="match status" value="1"/>
</dbReference>
<dbReference type="InterPro" id="IPR001300">
    <property type="entry name" value="Peptidase_C2_calpain_cat"/>
</dbReference>
<dbReference type="InterPro" id="IPR022684">
    <property type="entry name" value="Calpain_cysteine_protease"/>
</dbReference>
<evidence type="ECO:0000256" key="8">
    <source>
        <dbReference type="ARBA" id="ARBA00022807"/>
    </source>
</evidence>
<feature type="compositionally biased region" description="Low complexity" evidence="13">
    <location>
        <begin position="50"/>
        <end position="69"/>
    </location>
</feature>
<feature type="compositionally biased region" description="Low complexity" evidence="13">
    <location>
        <begin position="499"/>
        <end position="518"/>
    </location>
</feature>
<evidence type="ECO:0000256" key="11">
    <source>
        <dbReference type="PROSITE-ProRule" id="PRU00239"/>
    </source>
</evidence>
<sequence length="1646" mass="182210">MGTISSVLQWSCSKCNTINPTESLKCFNCGTVRKVFPSPTATLYHHHHQQQQQSQSQQMQPPRQQQQQQQHHRQRQNAGGGGGGGTATVAGVVTAAAELATECDEEVATIVDKHKAVTSRQVAPGSGIVIDNKHGHVYKSLLRGCLKRPQRNSQNLPANCGNCEETRKYIKNSIELYRHFSNPALNRRWSCRACEADNNSVTWHCVICDTVSYLAPIYKETLHTHRHEAATATTTTAEATTTTTTTTTGGGAAVQLELSSQVEQEQRQKQQEQEQLELEAAHANRRQQKSRRTSFSFRRTQSLSTSIDKSAHPATQRSCHVCYVNNFSKDIFNLPPAVPLAAVANPTPTPIASNSRFAIANDTFCRRKQNNNNKNQNNKLREACAKKRYNFTITTLSRSAQKPAPSVVTKPLRQLPPKLQQQQQQSQSQPQQQQQQVQQHQQQQQQHKQQSQQLQQQQPQRQATSSNNSSSSSQFTIPRNGVFIAVNDWSSNMPQHCDTTSSTTTTTSTASKTTCNNNNNVNSNKLYENECVAIAQQQLRLEQQQQQQQVTTTTPIYAQVNKQHKLHKKKLLCNNNSNNSNNSSFELIDGSCEAAAATTTTTAAASNELSHEAHLEPSESTTTATTTSTAAATSTATATTVAAVSAASEFYAASEHSIYAKVWKGPRKTTESKITHEAAAASARLIPAAPRNDNKTQQSQQQQQQQQSMLQGSRKLRTCGKCSYAYNRLWSESCEMCDPSPQSQSQQDQPAPVPGALSPRNDEPWTCKKCTLVNYATAMACIVCGGSKLKSISSIEDMTLRKGEFWTCSHCTLKNSLAVGLCSACKSMRLLPVMMDAVRERPDGQSYEEQDHASSLVTQSLSELAITTTPQAPPPVSQLQLPLPATRLSRSPSPRAALPVATAPMASAAPAACIATAQQQQAGIQAPTQRSSSGAIPKRHSTGGSIVPRQQHPLNIASSSNSSYNLQQQQQQQQQQQSTVKKWQCPACTYENCAASVVCEICSSSRGLVNAVLSDALARKSLRVTNLSEFRQESKLMENLRQLEETEALTKWQNIIQYCRDNNELFVDDSFPPAPKSLYYNPASSALDGGNPVVQWRRPHEINCDGGAYPPWAVFRTPLPSDICQGVLGNCWLLSALAVLAEREDLVKEVLVTKEICAQGAYQVRLCKDGKWTTVLVDDLLPCDKRGHLVYSQAKRKQLWVPLIEKAVAKIHGCYEALVSGRAIEGLATLTGAPCESIPLQASSLPMPSEDELDKDLIWAQLLSSRCVRFLMGASCGGGNMKVDEEEYQHKGLRPRHAYSVLDVKDIQGHRLLKLRNPWGHYSWRGDWSDDSTLWTDDLRDALMPHGASEGVFWISFEDVLNYFDCIDICKVRSGWNEVRLQGTLQPLCSISCVLLTVLEPTEAEFTLFQEGQRNSEKSQRSQLDLCVVIFRTRSPAAPEIGRLVEHSKRQVRGFVGCHKMLERDIYLLVCLAFNHWHTGIEDPHQYPQCILAIHSSKRLLVEQITPSPHLLADAIISLTLTKGQRHEGREGMTAYYLTKGWAGLVVMVENRHENKWIHVKCDCQESYNVVSTRGELKTVDSVPPLQRQVIIVLTQLEGSGGFSIAHRLTHRLANSRGLHDWGPPGATHCPPIENVHGLHAPRLIT</sequence>
<feature type="domain" description="RanBP2-type" evidence="14">
    <location>
        <begin position="979"/>
        <end position="1008"/>
    </location>
</feature>
<dbReference type="InterPro" id="IPR036443">
    <property type="entry name" value="Znf_RanBP2_sf"/>
</dbReference>
<feature type="region of interest" description="Disordered" evidence="13">
    <location>
        <begin position="281"/>
        <end position="310"/>
    </location>
</feature>
<feature type="compositionally biased region" description="Low complexity" evidence="13">
    <location>
        <begin position="620"/>
        <end position="629"/>
    </location>
</feature>
<dbReference type="PROSITE" id="PS50203">
    <property type="entry name" value="CALPAIN_CAT"/>
    <property type="match status" value="1"/>
</dbReference>
<dbReference type="Gene3D" id="3.90.70.10">
    <property type="entry name" value="Cysteine proteinases"/>
    <property type="match status" value="1"/>
</dbReference>
<feature type="active site" evidence="10 11">
    <location>
        <position position="1317"/>
    </location>
</feature>
<feature type="domain" description="RanBP2-type" evidence="14">
    <location>
        <begin position="760"/>
        <end position="790"/>
    </location>
</feature>
<dbReference type="SMART" id="SM00230">
    <property type="entry name" value="CysPc"/>
    <property type="match status" value="1"/>
</dbReference>
<dbReference type="FunFam" id="2.30.30.380:FF:000022">
    <property type="entry name" value="calpain-D isoform X3"/>
    <property type="match status" value="1"/>
</dbReference>
<dbReference type="GO" id="GO:0005737">
    <property type="term" value="C:cytoplasm"/>
    <property type="evidence" value="ECO:0007669"/>
    <property type="project" value="TreeGrafter"/>
</dbReference>
<gene>
    <name evidence="17" type="primary">LOC117568613</name>
</gene>
<dbReference type="Gene3D" id="4.10.1060.10">
    <property type="entry name" value="Zinc finger, RanBP2-type"/>
    <property type="match status" value="1"/>
</dbReference>
<feature type="region of interest" description="Disordered" evidence="13">
    <location>
        <begin position="495"/>
        <end position="518"/>
    </location>
</feature>
<feature type="active site" evidence="10 11">
    <location>
        <position position="1297"/>
    </location>
</feature>
<organism evidence="16 17">
    <name type="scientific">Drosophila albomicans</name>
    <name type="common">Fruit fly</name>
    <dbReference type="NCBI Taxonomy" id="7291"/>
    <lineage>
        <taxon>Eukaryota</taxon>
        <taxon>Metazoa</taxon>
        <taxon>Ecdysozoa</taxon>
        <taxon>Arthropoda</taxon>
        <taxon>Hexapoda</taxon>
        <taxon>Insecta</taxon>
        <taxon>Pterygota</taxon>
        <taxon>Neoptera</taxon>
        <taxon>Endopterygota</taxon>
        <taxon>Diptera</taxon>
        <taxon>Brachycera</taxon>
        <taxon>Muscomorpha</taxon>
        <taxon>Ephydroidea</taxon>
        <taxon>Drosophilidae</taxon>
        <taxon>Drosophila</taxon>
    </lineage>
</organism>
<reference evidence="17" key="1">
    <citation type="submission" date="2025-08" db="UniProtKB">
        <authorList>
            <consortium name="RefSeq"/>
        </authorList>
    </citation>
    <scope>IDENTIFICATION</scope>
    <source>
        <strain evidence="17">15112-1751.03</strain>
        <tissue evidence="17">Whole Adult</tissue>
    </source>
</reference>
<dbReference type="PROSITE" id="PS01358">
    <property type="entry name" value="ZF_RANBP2_1"/>
    <property type="match status" value="5"/>
</dbReference>
<keyword evidence="16" id="KW-1185">Reference proteome</keyword>
<dbReference type="GO" id="GO:0006508">
    <property type="term" value="P:proteolysis"/>
    <property type="evidence" value="ECO:0007669"/>
    <property type="project" value="UniProtKB-KW"/>
</dbReference>
<evidence type="ECO:0000259" key="14">
    <source>
        <dbReference type="PROSITE" id="PS50199"/>
    </source>
</evidence>
<dbReference type="SUPFAM" id="SSF90209">
    <property type="entry name" value="Ran binding protein zinc finger-like"/>
    <property type="match status" value="1"/>
</dbReference>
<evidence type="ECO:0000256" key="13">
    <source>
        <dbReference type="SAM" id="MobiDB-lite"/>
    </source>
</evidence>
<keyword evidence="3 11" id="KW-0645">Protease</keyword>
<accession>A0A9C6WIK4</accession>
<feature type="region of interest" description="Disordered" evidence="13">
    <location>
        <begin position="740"/>
        <end position="760"/>
    </location>
</feature>
<feature type="region of interest" description="Disordered" evidence="13">
    <location>
        <begin position="691"/>
        <end position="712"/>
    </location>
</feature>
<feature type="compositionally biased region" description="Low complexity" evidence="13">
    <location>
        <begin position="230"/>
        <end position="249"/>
    </location>
</feature>
<dbReference type="PROSITE" id="PS00139">
    <property type="entry name" value="THIOL_PROTEASE_CYS"/>
    <property type="match status" value="1"/>
</dbReference>
<feature type="compositionally biased region" description="Low complexity" evidence="13">
    <location>
        <begin position="293"/>
        <end position="306"/>
    </location>
</feature>
<feature type="compositionally biased region" description="Low complexity" evidence="13">
    <location>
        <begin position="697"/>
        <end position="708"/>
    </location>
</feature>
<feature type="domain" description="RanBP2-type" evidence="14">
    <location>
        <begin position="801"/>
        <end position="831"/>
    </location>
</feature>
<feature type="region of interest" description="Disordered" evidence="13">
    <location>
        <begin position="922"/>
        <end position="950"/>
    </location>
</feature>
<evidence type="ECO:0000256" key="2">
    <source>
        <dbReference type="ARBA" id="ARBA00022553"/>
    </source>
</evidence>
<dbReference type="SUPFAM" id="SSF54001">
    <property type="entry name" value="Cysteine proteinases"/>
    <property type="match status" value="1"/>
</dbReference>
<evidence type="ECO:0000259" key="15">
    <source>
        <dbReference type="PROSITE" id="PS50203"/>
    </source>
</evidence>
<dbReference type="FunFam" id="3.90.70.10:FF:000010">
    <property type="entry name" value="Calpain 15"/>
    <property type="match status" value="1"/>
</dbReference>
<feature type="active site" evidence="10 11">
    <location>
        <position position="1131"/>
    </location>
</feature>
<dbReference type="GO" id="GO:0004198">
    <property type="term" value="F:calcium-dependent cysteine-type endopeptidase activity"/>
    <property type="evidence" value="ECO:0007669"/>
    <property type="project" value="InterPro"/>
</dbReference>
<evidence type="ECO:0000256" key="12">
    <source>
        <dbReference type="PROSITE-ProRule" id="PRU00322"/>
    </source>
</evidence>
<dbReference type="PROSITE" id="PS50199">
    <property type="entry name" value="ZF_RANBP2_2"/>
    <property type="match status" value="4"/>
</dbReference>
<keyword evidence="4" id="KW-0479">Metal-binding</keyword>
<dbReference type="CTD" id="44014"/>
<evidence type="ECO:0000313" key="16">
    <source>
        <dbReference type="Proteomes" id="UP000515160"/>
    </source>
</evidence>
<feature type="region of interest" description="Disordered" evidence="13">
    <location>
        <begin position="229"/>
        <end position="249"/>
    </location>
</feature>
<feature type="compositionally biased region" description="Low complexity" evidence="13">
    <location>
        <begin position="740"/>
        <end position="750"/>
    </location>
</feature>
<evidence type="ECO:0000256" key="10">
    <source>
        <dbReference type="PIRSR" id="PIRSR622684-1"/>
    </source>
</evidence>
<dbReference type="InterPro" id="IPR001876">
    <property type="entry name" value="Znf_RanBP2"/>
</dbReference>
<evidence type="ECO:0000256" key="4">
    <source>
        <dbReference type="ARBA" id="ARBA00022723"/>
    </source>
</evidence>
<evidence type="ECO:0000313" key="17">
    <source>
        <dbReference type="RefSeq" id="XP_051864553.1"/>
    </source>
</evidence>
<dbReference type="GO" id="GO:0008270">
    <property type="term" value="F:zinc ion binding"/>
    <property type="evidence" value="ECO:0007669"/>
    <property type="project" value="UniProtKB-KW"/>
</dbReference>
<protein>
    <submittedName>
        <fullName evidence="17">Calpain-D isoform X1</fullName>
    </submittedName>
</protein>
<proteinExistence type="inferred from homology"/>
<dbReference type="Gene3D" id="2.30.30.380">
    <property type="entry name" value="Zn-finger domain of Sec23/24"/>
    <property type="match status" value="2"/>
</dbReference>
<dbReference type="PANTHER" id="PTHR10183:SF382">
    <property type="entry name" value="CALPAIN-15"/>
    <property type="match status" value="1"/>
</dbReference>
<evidence type="ECO:0000256" key="3">
    <source>
        <dbReference type="ARBA" id="ARBA00022670"/>
    </source>
</evidence>
<evidence type="ECO:0000256" key="6">
    <source>
        <dbReference type="ARBA" id="ARBA00022771"/>
    </source>
</evidence>
<feature type="region of interest" description="Disordered" evidence="13">
    <location>
        <begin position="43"/>
        <end position="87"/>
    </location>
</feature>
<dbReference type="CDD" id="cd00044">
    <property type="entry name" value="CysPc"/>
    <property type="match status" value="1"/>
</dbReference>
<evidence type="ECO:0000256" key="5">
    <source>
        <dbReference type="ARBA" id="ARBA00022737"/>
    </source>
</evidence>
<dbReference type="InterPro" id="IPR038765">
    <property type="entry name" value="Papain-like_cys_pep_sf"/>
</dbReference>
<feature type="domain" description="RanBP2-type" evidence="14">
    <location>
        <begin position="1"/>
        <end position="35"/>
    </location>
</feature>
<keyword evidence="7 11" id="KW-0378">Hydrolase</keyword>
<dbReference type="OrthoDB" id="424753at2759"/>
<comment type="similarity">
    <text evidence="1">Belongs to the peptidase C2 family.</text>
</comment>
<feature type="region of interest" description="Disordered" evidence="13">
    <location>
        <begin position="416"/>
        <end position="476"/>
    </location>
</feature>
<dbReference type="InterPro" id="IPR000169">
    <property type="entry name" value="Pept_cys_AS"/>
</dbReference>
<feature type="compositionally biased region" description="Low complexity" evidence="13">
    <location>
        <begin position="416"/>
        <end position="473"/>
    </location>
</feature>
<dbReference type="Proteomes" id="UP000515160">
    <property type="component" value="Chromosome X"/>
</dbReference>
<evidence type="ECO:0000256" key="9">
    <source>
        <dbReference type="ARBA" id="ARBA00022833"/>
    </source>
</evidence>
<dbReference type="Pfam" id="PF00641">
    <property type="entry name" value="Zn_ribbon_RanBP"/>
    <property type="match status" value="5"/>
</dbReference>
<dbReference type="PRINTS" id="PR00704">
    <property type="entry name" value="CALPAIN"/>
</dbReference>